<dbReference type="OrthoDB" id="45365at2759"/>
<dbReference type="AlphaFoldDB" id="A0A9W4SEW9"/>
<dbReference type="Gene3D" id="2.120.10.80">
    <property type="entry name" value="Kelch-type beta propeller"/>
    <property type="match status" value="1"/>
</dbReference>
<dbReference type="PANTHER" id="PTHR46093:SF18">
    <property type="entry name" value="FIBRONECTIN TYPE-III DOMAIN-CONTAINING PROTEIN"/>
    <property type="match status" value="1"/>
</dbReference>
<evidence type="ECO:0000256" key="2">
    <source>
        <dbReference type="ARBA" id="ARBA00022737"/>
    </source>
</evidence>
<keyword evidence="2" id="KW-0677">Repeat</keyword>
<dbReference type="PANTHER" id="PTHR46093">
    <property type="entry name" value="ACYL-COA-BINDING DOMAIN-CONTAINING PROTEIN 5"/>
    <property type="match status" value="1"/>
</dbReference>
<dbReference type="EMBL" id="CAMKVN010000347">
    <property type="protein sequence ID" value="CAI2166937.1"/>
    <property type="molecule type" value="Genomic_DNA"/>
</dbReference>
<dbReference type="Pfam" id="PF24681">
    <property type="entry name" value="Kelch_KLHDC2_KLHL20_DRC7"/>
    <property type="match status" value="1"/>
</dbReference>
<evidence type="ECO:0000313" key="4">
    <source>
        <dbReference type="Proteomes" id="UP001153678"/>
    </source>
</evidence>
<gene>
    <name evidence="3" type="ORF">FWILDA_LOCUS2820</name>
</gene>
<name>A0A9W4SEW9_9GLOM</name>
<keyword evidence="4" id="KW-1185">Reference proteome</keyword>
<dbReference type="Proteomes" id="UP001153678">
    <property type="component" value="Unassembled WGS sequence"/>
</dbReference>
<evidence type="ECO:0000256" key="1">
    <source>
        <dbReference type="ARBA" id="ARBA00022441"/>
    </source>
</evidence>
<keyword evidence="1" id="KW-0880">Kelch repeat</keyword>
<reference evidence="3" key="1">
    <citation type="submission" date="2022-08" db="EMBL/GenBank/DDBJ databases">
        <authorList>
            <person name="Kallberg Y."/>
            <person name="Tangrot J."/>
            <person name="Rosling A."/>
        </authorList>
    </citation>
    <scope>NUCLEOTIDE SEQUENCE</scope>
    <source>
        <strain evidence="3">Wild A</strain>
    </source>
</reference>
<dbReference type="SUPFAM" id="SSF117281">
    <property type="entry name" value="Kelch motif"/>
    <property type="match status" value="1"/>
</dbReference>
<accession>A0A9W4SEW9</accession>
<organism evidence="3 4">
    <name type="scientific">Funneliformis geosporum</name>
    <dbReference type="NCBI Taxonomy" id="1117311"/>
    <lineage>
        <taxon>Eukaryota</taxon>
        <taxon>Fungi</taxon>
        <taxon>Fungi incertae sedis</taxon>
        <taxon>Mucoromycota</taxon>
        <taxon>Glomeromycotina</taxon>
        <taxon>Glomeromycetes</taxon>
        <taxon>Glomerales</taxon>
        <taxon>Glomeraceae</taxon>
        <taxon>Funneliformis</taxon>
    </lineage>
</organism>
<dbReference type="InterPro" id="IPR015915">
    <property type="entry name" value="Kelch-typ_b-propeller"/>
</dbReference>
<sequence length="182" mass="20524">MYFFGGIKVDRTCSNEVFYLDITPQFDLEVLLWTDVTKKSGIGFKSCRASIVSDINNTIYLIGGVMENQYNEDAFTSLVHTFDLKSGKWNVPKIIGKEANKRGYLQAVVNNDGIIYAFGGREGLMYFNDMVLLNTSEFKWSYGPIINAPSIKHSYTATILPNGVIVFIGGREPFKQRQSSKF</sequence>
<protein>
    <submittedName>
        <fullName evidence="3">11077_t:CDS:1</fullName>
    </submittedName>
</protein>
<comment type="caution">
    <text evidence="3">The sequence shown here is derived from an EMBL/GenBank/DDBJ whole genome shotgun (WGS) entry which is preliminary data.</text>
</comment>
<proteinExistence type="predicted"/>
<evidence type="ECO:0000313" key="3">
    <source>
        <dbReference type="EMBL" id="CAI2166937.1"/>
    </source>
</evidence>